<evidence type="ECO:0000256" key="2">
    <source>
        <dbReference type="ARBA" id="ARBA00005582"/>
    </source>
</evidence>
<dbReference type="PROSITE" id="PS51462">
    <property type="entry name" value="NUDIX"/>
    <property type="match status" value="1"/>
</dbReference>
<dbReference type="Pfam" id="PF00293">
    <property type="entry name" value="NUDIX"/>
    <property type="match status" value="1"/>
</dbReference>
<feature type="domain" description="Nudix hydrolase" evidence="5">
    <location>
        <begin position="171"/>
        <end position="298"/>
    </location>
</feature>
<comment type="caution">
    <text evidence="6">The sequence shown here is derived from an EMBL/GenBank/DDBJ whole genome shotgun (WGS) entry which is preliminary data.</text>
</comment>
<dbReference type="InterPro" id="IPR020476">
    <property type="entry name" value="Nudix_hydrolase"/>
</dbReference>
<dbReference type="SUPFAM" id="SSF55144">
    <property type="entry name" value="LigT-like"/>
    <property type="match status" value="1"/>
</dbReference>
<reference evidence="6 7" key="1">
    <citation type="submission" date="2024-03" db="EMBL/GenBank/DDBJ databases">
        <title>Actinomycetospora sp. OC33-EN06, a novel actinomycete isolated from wild orchid (Aerides multiflora).</title>
        <authorList>
            <person name="Suriyachadkun C."/>
        </authorList>
    </citation>
    <scope>NUCLEOTIDE SEQUENCE [LARGE SCALE GENOMIC DNA]</scope>
    <source>
        <strain evidence="6 7">OC33-EN06</strain>
    </source>
</reference>
<evidence type="ECO:0000256" key="4">
    <source>
        <dbReference type="RuleBase" id="RU003476"/>
    </source>
</evidence>
<dbReference type="InterPro" id="IPR020084">
    <property type="entry name" value="NUDIX_hydrolase_CS"/>
</dbReference>
<dbReference type="PRINTS" id="PR00502">
    <property type="entry name" value="NUDIXFAMILY"/>
</dbReference>
<protein>
    <submittedName>
        <fullName evidence="6">NUDIX domain-containing protein</fullName>
    </submittedName>
</protein>
<organism evidence="6 7">
    <name type="scientific">Actinomycetospora aeridis</name>
    <dbReference type="NCBI Taxonomy" id="3129231"/>
    <lineage>
        <taxon>Bacteria</taxon>
        <taxon>Bacillati</taxon>
        <taxon>Actinomycetota</taxon>
        <taxon>Actinomycetes</taxon>
        <taxon>Pseudonocardiales</taxon>
        <taxon>Pseudonocardiaceae</taxon>
        <taxon>Actinomycetospora</taxon>
    </lineage>
</organism>
<dbReference type="PANTHER" id="PTHR43046:SF2">
    <property type="entry name" value="8-OXO-DGTP DIPHOSPHATASE-RELATED"/>
    <property type="match status" value="1"/>
</dbReference>
<name>A0ABU8N099_9PSEU</name>
<comment type="similarity">
    <text evidence="2 4">Belongs to the Nudix hydrolase family.</text>
</comment>
<accession>A0ABU8N099</accession>
<dbReference type="InterPro" id="IPR000086">
    <property type="entry name" value="NUDIX_hydrolase_dom"/>
</dbReference>
<dbReference type="RefSeq" id="WP_337711902.1">
    <property type="nucleotide sequence ID" value="NZ_JBBEGL010000001.1"/>
</dbReference>
<evidence type="ECO:0000313" key="6">
    <source>
        <dbReference type="EMBL" id="MEJ2885420.1"/>
    </source>
</evidence>
<dbReference type="Proteomes" id="UP001370100">
    <property type="component" value="Unassembled WGS sequence"/>
</dbReference>
<keyword evidence="3 4" id="KW-0378">Hydrolase</keyword>
<dbReference type="PROSITE" id="PS00893">
    <property type="entry name" value="NUDIX_BOX"/>
    <property type="match status" value="1"/>
</dbReference>
<gene>
    <name evidence="6" type="ORF">WCD41_03090</name>
</gene>
<proteinExistence type="inferred from homology"/>
<keyword evidence="7" id="KW-1185">Reference proteome</keyword>
<evidence type="ECO:0000259" key="5">
    <source>
        <dbReference type="PROSITE" id="PS51462"/>
    </source>
</evidence>
<dbReference type="SUPFAM" id="SSF55811">
    <property type="entry name" value="Nudix"/>
    <property type="match status" value="1"/>
</dbReference>
<dbReference type="Pfam" id="PF13563">
    <property type="entry name" value="2_5_RNA_ligase2"/>
    <property type="match status" value="1"/>
</dbReference>
<evidence type="ECO:0000313" key="7">
    <source>
        <dbReference type="Proteomes" id="UP001370100"/>
    </source>
</evidence>
<evidence type="ECO:0000256" key="3">
    <source>
        <dbReference type="ARBA" id="ARBA00022801"/>
    </source>
</evidence>
<dbReference type="InterPro" id="IPR009097">
    <property type="entry name" value="Cyclic_Pdiesterase"/>
</dbReference>
<dbReference type="InterPro" id="IPR015797">
    <property type="entry name" value="NUDIX_hydrolase-like_dom_sf"/>
</dbReference>
<dbReference type="Gene3D" id="3.90.79.10">
    <property type="entry name" value="Nucleoside Triphosphate Pyrophosphohydrolase"/>
    <property type="match status" value="1"/>
</dbReference>
<comment type="cofactor">
    <cofactor evidence="1">
        <name>Mg(2+)</name>
        <dbReference type="ChEBI" id="CHEBI:18420"/>
    </cofactor>
</comment>
<dbReference type="EMBL" id="JBBEGL010000001">
    <property type="protein sequence ID" value="MEJ2885420.1"/>
    <property type="molecule type" value="Genomic_DNA"/>
</dbReference>
<evidence type="ECO:0000256" key="1">
    <source>
        <dbReference type="ARBA" id="ARBA00001946"/>
    </source>
</evidence>
<dbReference type="PANTHER" id="PTHR43046">
    <property type="entry name" value="GDP-MANNOSE MANNOSYL HYDROLASE"/>
    <property type="match status" value="1"/>
</dbReference>
<dbReference type="Gene3D" id="3.90.1140.10">
    <property type="entry name" value="Cyclic phosphodiesterase"/>
    <property type="match status" value="1"/>
</dbReference>
<sequence>MARRHVTVHLDGDAARAVDALRADWDPAMLRICPAHVSVVYPEETVDEALLLERLEEAARETAPFAVRLGGVEADEDGAGGVFAMVEDGVPALETLRDRLLLPPQGFAGHPFHATIAHPRTSPSPATCWSRVRGGRLDATSTVHEVLWTVTDDVGREVLARFPLTGPATAPRVAMAAGVLVDGGRVLLGLRRADRASFPGVWDLPGGRVEPGESPRGAARRELREELGVDAELGAPWRRLVDDDLGAELSLWLVPRFDGGLRNAAPHEHERLAWFGADELPALELAHPSYVRLLTDAL</sequence>